<evidence type="ECO:0000313" key="2">
    <source>
        <dbReference type="Proteomes" id="UP000019146"/>
    </source>
</evidence>
<name>A0A0P0R774_9BURK</name>
<evidence type="ECO:0000313" key="1">
    <source>
        <dbReference type="EMBL" id="ALL64105.1"/>
    </source>
</evidence>
<organism evidence="1 2">
    <name type="scientific">Paraburkholderia caribensis MBA4</name>
    <dbReference type="NCBI Taxonomy" id="1323664"/>
    <lineage>
        <taxon>Bacteria</taxon>
        <taxon>Pseudomonadati</taxon>
        <taxon>Pseudomonadota</taxon>
        <taxon>Betaproteobacteria</taxon>
        <taxon>Burkholderiales</taxon>
        <taxon>Burkholderiaceae</taxon>
        <taxon>Paraburkholderia</taxon>
    </lineage>
</organism>
<dbReference type="KEGG" id="bcai:K788_0004796"/>
<sequence>MALSTSGVHEASHAAVVRAPWPSGQVFERAVRGTMPA</sequence>
<proteinExistence type="predicted"/>
<dbReference type="Proteomes" id="UP000019146">
    <property type="component" value="Chromosome 1"/>
</dbReference>
<protein>
    <submittedName>
        <fullName evidence="1">Uncharacterized protein</fullName>
    </submittedName>
</protein>
<accession>A0A0P0R774</accession>
<reference evidence="1 2" key="1">
    <citation type="journal article" date="2014" name="Genome Announc.">
        <title>Draft Genome Sequence of the Haloacid-Degrading Burkholderia caribensis Strain MBA4.</title>
        <authorList>
            <person name="Pan Y."/>
            <person name="Kong K.F."/>
            <person name="Tsang J.S."/>
        </authorList>
    </citation>
    <scope>NUCLEOTIDE SEQUENCE [LARGE SCALE GENOMIC DNA]</scope>
    <source>
        <strain evidence="1 2">MBA4</strain>
    </source>
</reference>
<gene>
    <name evidence="1" type="ORF">K788_0004796</name>
</gene>
<dbReference type="AlphaFoldDB" id="A0A0P0R774"/>
<dbReference type="EMBL" id="CP012746">
    <property type="protein sequence ID" value="ALL64105.1"/>
    <property type="molecule type" value="Genomic_DNA"/>
</dbReference>